<accession>A0A2M6XD27</accession>
<reference evidence="2" key="1">
    <citation type="submission" date="2017-09" db="EMBL/GenBank/DDBJ databases">
        <title>Depth-based differentiation of microbial function through sediment-hosted aquifers and enrichment of novel symbionts in the deep terrestrial subsurface.</title>
        <authorList>
            <person name="Probst A.J."/>
            <person name="Ladd B."/>
            <person name="Jarett J.K."/>
            <person name="Geller-Mcgrath D.E."/>
            <person name="Sieber C.M.K."/>
            <person name="Emerson J.B."/>
            <person name="Anantharaman K."/>
            <person name="Thomas B.C."/>
            <person name="Malmstrom R."/>
            <person name="Stieglmeier M."/>
            <person name="Klingl A."/>
            <person name="Woyke T."/>
            <person name="Ryan C.M."/>
            <person name="Banfield J.F."/>
        </authorList>
    </citation>
    <scope>NUCLEOTIDE SEQUENCE [LARGE SCALE GENOMIC DNA]</scope>
</reference>
<evidence type="ECO:0000313" key="1">
    <source>
        <dbReference type="EMBL" id="PIU03572.1"/>
    </source>
</evidence>
<protein>
    <recommendedName>
        <fullName evidence="3">Translation elongation factor-like protein</fullName>
    </recommendedName>
</protein>
<dbReference type="EMBL" id="PEYO01000014">
    <property type="protein sequence ID" value="PIU03572.1"/>
    <property type="molecule type" value="Genomic_DNA"/>
</dbReference>
<dbReference type="SUPFAM" id="SSF50447">
    <property type="entry name" value="Translation proteins"/>
    <property type="match status" value="1"/>
</dbReference>
<gene>
    <name evidence="1" type="ORF">COT44_02595</name>
</gene>
<dbReference type="Proteomes" id="UP000228996">
    <property type="component" value="Unassembled WGS sequence"/>
</dbReference>
<name>A0A2M6XD27_9BACT</name>
<evidence type="ECO:0000313" key="2">
    <source>
        <dbReference type="Proteomes" id="UP000228996"/>
    </source>
</evidence>
<dbReference type="Gene3D" id="2.40.30.10">
    <property type="entry name" value="Translation factors"/>
    <property type="match status" value="1"/>
</dbReference>
<organism evidence="1 2">
    <name type="scientific">Candidatus Shapirobacteria bacterium CG08_land_8_20_14_0_20_39_18</name>
    <dbReference type="NCBI Taxonomy" id="1974883"/>
    <lineage>
        <taxon>Bacteria</taxon>
        <taxon>Candidatus Shapironibacteriota</taxon>
    </lineage>
</organism>
<evidence type="ECO:0008006" key="3">
    <source>
        <dbReference type="Google" id="ProtNLM"/>
    </source>
</evidence>
<dbReference type="AlphaFoldDB" id="A0A2M6XD27"/>
<sequence>MADVKIGKITHYYDKIGVAVLELSATLKDGETIRISGHGNEFTQTVSSMQVEHKQIESAKKGDAVGMKVDQAVKEGDEVYLVKE</sequence>
<proteinExistence type="predicted"/>
<dbReference type="InterPro" id="IPR009000">
    <property type="entry name" value="Transl_B-barrel_sf"/>
</dbReference>
<comment type="caution">
    <text evidence="1">The sequence shown here is derived from an EMBL/GenBank/DDBJ whole genome shotgun (WGS) entry which is preliminary data.</text>
</comment>